<sequence>MKFICIGYLDALRMDALPNEEVDALMRECQSHLKTFHGTGRVVIDAGLDRGPKRLRRSGGKVEAANVPANDSHGTPGSVFLVEAQSMEEAIRIASLHPTVQVGAGERLGWEIDIYPVHTFKSNEGFNDVI</sequence>
<dbReference type="Pfam" id="PF03795">
    <property type="entry name" value="YCII"/>
    <property type="match status" value="1"/>
</dbReference>
<reference evidence="3" key="1">
    <citation type="submission" date="2022-10" db="EMBL/GenBank/DDBJ databases">
        <title>Comparative genomic analysis of Cohnella hashimotonis sp. nov., isolated from the International Space Station.</title>
        <authorList>
            <person name="Simpson A."/>
            <person name="Venkateswaran K."/>
        </authorList>
    </citation>
    <scope>NUCLEOTIDE SEQUENCE</scope>
    <source>
        <strain evidence="3">DSM 28161</strain>
    </source>
</reference>
<accession>A0A9X4QT24</accession>
<protein>
    <submittedName>
        <fullName evidence="3">YciI family protein</fullName>
    </submittedName>
</protein>
<dbReference type="EMBL" id="JAPDIA010000003">
    <property type="protein sequence ID" value="MDG0809247.1"/>
    <property type="molecule type" value="Genomic_DNA"/>
</dbReference>
<feature type="domain" description="YCII-related" evidence="2">
    <location>
        <begin position="1"/>
        <end position="106"/>
    </location>
</feature>
<dbReference type="InterPro" id="IPR011008">
    <property type="entry name" value="Dimeric_a/b-barrel"/>
</dbReference>
<dbReference type="SUPFAM" id="SSF54909">
    <property type="entry name" value="Dimeric alpha+beta barrel"/>
    <property type="match status" value="1"/>
</dbReference>
<dbReference type="Proteomes" id="UP001153404">
    <property type="component" value="Unassembled WGS sequence"/>
</dbReference>
<evidence type="ECO:0000256" key="1">
    <source>
        <dbReference type="ARBA" id="ARBA00007689"/>
    </source>
</evidence>
<dbReference type="Gene3D" id="3.30.70.1060">
    <property type="entry name" value="Dimeric alpha+beta barrel"/>
    <property type="match status" value="1"/>
</dbReference>
<dbReference type="InterPro" id="IPR005545">
    <property type="entry name" value="YCII"/>
</dbReference>
<evidence type="ECO:0000313" key="4">
    <source>
        <dbReference type="Proteomes" id="UP001153404"/>
    </source>
</evidence>
<organism evidence="3 4">
    <name type="scientific">Cohnella rhizosphaerae</name>
    <dbReference type="NCBI Taxonomy" id="1457232"/>
    <lineage>
        <taxon>Bacteria</taxon>
        <taxon>Bacillati</taxon>
        <taxon>Bacillota</taxon>
        <taxon>Bacilli</taxon>
        <taxon>Bacillales</taxon>
        <taxon>Paenibacillaceae</taxon>
        <taxon>Cohnella</taxon>
    </lineage>
</organism>
<comment type="similarity">
    <text evidence="1">Belongs to the YciI family.</text>
</comment>
<dbReference type="RefSeq" id="WP_277530443.1">
    <property type="nucleotide sequence ID" value="NZ_JAPDIA010000003.1"/>
</dbReference>
<evidence type="ECO:0000259" key="2">
    <source>
        <dbReference type="Pfam" id="PF03795"/>
    </source>
</evidence>
<name>A0A9X4QT24_9BACL</name>
<gene>
    <name evidence="3" type="ORF">OMP40_07540</name>
</gene>
<proteinExistence type="inferred from homology"/>
<keyword evidence="4" id="KW-1185">Reference proteome</keyword>
<comment type="caution">
    <text evidence="3">The sequence shown here is derived from an EMBL/GenBank/DDBJ whole genome shotgun (WGS) entry which is preliminary data.</text>
</comment>
<dbReference type="AlphaFoldDB" id="A0A9X4QT24"/>
<evidence type="ECO:0000313" key="3">
    <source>
        <dbReference type="EMBL" id="MDG0809247.1"/>
    </source>
</evidence>